<evidence type="ECO:0000259" key="5">
    <source>
        <dbReference type="SMART" id="SM00062"/>
    </source>
</evidence>
<protein>
    <submittedName>
        <fullName evidence="6">Transporter substrate-binding domain-containing protein</fullName>
    </submittedName>
</protein>
<comment type="similarity">
    <text evidence="1">Belongs to the bacterial solute-binding protein 3 family.</text>
</comment>
<dbReference type="PANTHER" id="PTHR30085">
    <property type="entry name" value="AMINO ACID ABC TRANSPORTER PERMEASE"/>
    <property type="match status" value="1"/>
</dbReference>
<evidence type="ECO:0000256" key="4">
    <source>
        <dbReference type="SAM" id="SignalP"/>
    </source>
</evidence>
<gene>
    <name evidence="6" type="ORF">JI739_16780</name>
</gene>
<dbReference type="InterPro" id="IPR051455">
    <property type="entry name" value="Bact_solute-bind_prot3"/>
</dbReference>
<evidence type="ECO:0000313" key="6">
    <source>
        <dbReference type="EMBL" id="MBL0422008.1"/>
    </source>
</evidence>
<evidence type="ECO:0000256" key="3">
    <source>
        <dbReference type="ARBA" id="ARBA00022729"/>
    </source>
</evidence>
<sequence>MRRGHLLHLLLAALVLVAWLPRATAAGDALDEIQRRGRLVVGVKKDVPLWGHLDPRSGLPVGLEPDLAADLARRLGVRLELVGLLTAERIDAVARRQVDVLVATLSDTPDRRQQLRLVLPHYYASGANVMARRDKGFTRWSDLRNRRVCGRRGAFYNRAITVTHGVDVVAVYGNHLALAALRDGRCDAVLYDDINIIALLQEPAWLAEFEMPLPTLHVAPWAIAVHPDEGGGRLEARVSHAVADWHRTGLLLDLQRKWGIPESDFTRRRHEAWTRRLPGGAWYCGDSAGKGTPEDCL</sequence>
<reference evidence="6" key="1">
    <citation type="submission" date="2021-01" db="EMBL/GenBank/DDBJ databases">
        <title>Ramlibacter sp. strain AW1 16S ribosomal RNA gene Genome sequencing and assembly.</title>
        <authorList>
            <person name="Kang M."/>
        </authorList>
    </citation>
    <scope>NUCLEOTIDE SEQUENCE</scope>
    <source>
        <strain evidence="6">AW1</strain>
    </source>
</reference>
<evidence type="ECO:0000313" key="7">
    <source>
        <dbReference type="Proteomes" id="UP000613011"/>
    </source>
</evidence>
<dbReference type="GO" id="GO:0005576">
    <property type="term" value="C:extracellular region"/>
    <property type="evidence" value="ECO:0007669"/>
    <property type="project" value="TreeGrafter"/>
</dbReference>
<feature type="signal peptide" evidence="4">
    <location>
        <begin position="1"/>
        <end position="25"/>
    </location>
</feature>
<dbReference type="Pfam" id="PF00497">
    <property type="entry name" value="SBP_bac_3"/>
    <property type="match status" value="1"/>
</dbReference>
<dbReference type="GO" id="GO:0030288">
    <property type="term" value="C:outer membrane-bounded periplasmic space"/>
    <property type="evidence" value="ECO:0007669"/>
    <property type="project" value="TreeGrafter"/>
</dbReference>
<comment type="caution">
    <text evidence="6">The sequence shown here is derived from an EMBL/GenBank/DDBJ whole genome shotgun (WGS) entry which is preliminary data.</text>
</comment>
<dbReference type="AlphaFoldDB" id="A0A936ZKR8"/>
<keyword evidence="3 4" id="KW-0732">Signal</keyword>
<name>A0A936ZKR8_9BURK</name>
<dbReference type="EMBL" id="JAEQNA010000006">
    <property type="protein sequence ID" value="MBL0422008.1"/>
    <property type="molecule type" value="Genomic_DNA"/>
</dbReference>
<organism evidence="6 7">
    <name type="scientific">Ramlibacter aurantiacus</name>
    <dbReference type="NCBI Taxonomy" id="2801330"/>
    <lineage>
        <taxon>Bacteria</taxon>
        <taxon>Pseudomonadati</taxon>
        <taxon>Pseudomonadota</taxon>
        <taxon>Betaproteobacteria</taxon>
        <taxon>Burkholderiales</taxon>
        <taxon>Comamonadaceae</taxon>
        <taxon>Ramlibacter</taxon>
    </lineage>
</organism>
<accession>A0A936ZKR8</accession>
<evidence type="ECO:0000256" key="1">
    <source>
        <dbReference type="ARBA" id="ARBA00010333"/>
    </source>
</evidence>
<proteinExistence type="inferred from homology"/>
<dbReference type="InterPro" id="IPR001638">
    <property type="entry name" value="Solute-binding_3/MltF_N"/>
</dbReference>
<feature type="chain" id="PRO_5037597598" evidence="4">
    <location>
        <begin position="26"/>
        <end position="297"/>
    </location>
</feature>
<dbReference type="Gene3D" id="3.40.190.10">
    <property type="entry name" value="Periplasmic binding protein-like II"/>
    <property type="match status" value="2"/>
</dbReference>
<feature type="domain" description="Solute-binding protein family 3/N-terminal" evidence="5">
    <location>
        <begin position="38"/>
        <end position="262"/>
    </location>
</feature>
<evidence type="ECO:0000256" key="2">
    <source>
        <dbReference type="ARBA" id="ARBA00022448"/>
    </source>
</evidence>
<keyword evidence="7" id="KW-1185">Reference proteome</keyword>
<dbReference type="SUPFAM" id="SSF53850">
    <property type="entry name" value="Periplasmic binding protein-like II"/>
    <property type="match status" value="1"/>
</dbReference>
<dbReference type="SMART" id="SM00062">
    <property type="entry name" value="PBPb"/>
    <property type="match status" value="1"/>
</dbReference>
<dbReference type="GO" id="GO:0006865">
    <property type="term" value="P:amino acid transport"/>
    <property type="evidence" value="ECO:0007669"/>
    <property type="project" value="TreeGrafter"/>
</dbReference>
<keyword evidence="2" id="KW-0813">Transport</keyword>
<dbReference type="PANTHER" id="PTHR30085:SF6">
    <property type="entry name" value="ABC TRANSPORTER GLUTAMINE-BINDING PROTEIN GLNH"/>
    <property type="match status" value="1"/>
</dbReference>
<dbReference type="RefSeq" id="WP_201685081.1">
    <property type="nucleotide sequence ID" value="NZ_JAEQNA010000006.1"/>
</dbReference>
<dbReference type="Proteomes" id="UP000613011">
    <property type="component" value="Unassembled WGS sequence"/>
</dbReference>